<evidence type="ECO:0000256" key="1">
    <source>
        <dbReference type="ARBA" id="ARBA00022801"/>
    </source>
</evidence>
<sequence>MKNMGNIFICIGILIIAYLGYGNYVNQRATDRLLRSFEELPFEKLNVQSQTEPITSNEMDAYDNTNKIISTSNEDKLIGILEIPSIQLTVPIIEGVGEKELKHAVGHLPESGEIEKEDNNFAIAGHRSWTFGQYFNRLDELSVNDEFTVTTKSHTFTYRVITKRIVKPTDMSVLKPISGKTLLTLITCHPLRSNKQRLIVTSERVITS</sequence>
<feature type="transmembrane region" description="Helical" evidence="2">
    <location>
        <begin position="6"/>
        <end position="25"/>
    </location>
</feature>
<reference evidence="3 4" key="1">
    <citation type="submission" date="2021-03" db="EMBL/GenBank/DDBJ databases">
        <title>Genomic Encyclopedia of Type Strains, Phase IV (KMG-IV): sequencing the most valuable type-strain genomes for metagenomic binning, comparative biology and taxonomic classification.</title>
        <authorList>
            <person name="Goeker M."/>
        </authorList>
    </citation>
    <scope>NUCLEOTIDE SEQUENCE [LARGE SCALE GENOMIC DNA]</scope>
    <source>
        <strain evidence="3 4">DSM 26048</strain>
    </source>
</reference>
<dbReference type="Pfam" id="PF04203">
    <property type="entry name" value="Sortase"/>
    <property type="match status" value="1"/>
</dbReference>
<keyword evidence="2" id="KW-0472">Membrane</keyword>
<keyword evidence="2" id="KW-0812">Transmembrane</keyword>
<keyword evidence="4" id="KW-1185">Reference proteome</keyword>
<dbReference type="Proteomes" id="UP001519287">
    <property type="component" value="Unassembled WGS sequence"/>
</dbReference>
<comment type="caution">
    <text evidence="3">The sequence shown here is derived from an EMBL/GenBank/DDBJ whole genome shotgun (WGS) entry which is preliminary data.</text>
</comment>
<evidence type="ECO:0000313" key="4">
    <source>
        <dbReference type="Proteomes" id="UP001519287"/>
    </source>
</evidence>
<dbReference type="NCBIfam" id="TIGR01076">
    <property type="entry name" value="sortase_fam"/>
    <property type="match status" value="1"/>
</dbReference>
<name>A0ABS4ILY1_9BACL</name>
<keyword evidence="2" id="KW-1133">Transmembrane helix</keyword>
<dbReference type="EMBL" id="JAGGLB010000001">
    <property type="protein sequence ID" value="MBP1988513.1"/>
    <property type="molecule type" value="Genomic_DNA"/>
</dbReference>
<dbReference type="Gene3D" id="2.40.260.10">
    <property type="entry name" value="Sortase"/>
    <property type="match status" value="1"/>
</dbReference>
<organism evidence="3 4">
    <name type="scientific">Paenibacillus eucommiae</name>
    <dbReference type="NCBI Taxonomy" id="1355755"/>
    <lineage>
        <taxon>Bacteria</taxon>
        <taxon>Bacillati</taxon>
        <taxon>Bacillota</taxon>
        <taxon>Bacilli</taxon>
        <taxon>Bacillales</taxon>
        <taxon>Paenibacillaceae</taxon>
        <taxon>Paenibacillus</taxon>
    </lineage>
</organism>
<dbReference type="InterPro" id="IPR023365">
    <property type="entry name" value="Sortase_dom-sf"/>
</dbReference>
<dbReference type="InterPro" id="IPR042000">
    <property type="entry name" value="Sortase_D_2"/>
</dbReference>
<gene>
    <name evidence="3" type="ORF">J2Z66_000108</name>
</gene>
<evidence type="ECO:0000313" key="3">
    <source>
        <dbReference type="EMBL" id="MBP1988513.1"/>
    </source>
</evidence>
<proteinExistence type="predicted"/>
<dbReference type="EC" id="3.4.22.70" evidence="3"/>
<evidence type="ECO:0000256" key="2">
    <source>
        <dbReference type="SAM" id="Phobius"/>
    </source>
</evidence>
<protein>
    <submittedName>
        <fullName evidence="3">Sortase A</fullName>
        <ecNumber evidence="3">3.4.22.70</ecNumber>
    </submittedName>
</protein>
<dbReference type="InterPro" id="IPR005754">
    <property type="entry name" value="Sortase"/>
</dbReference>
<dbReference type="CDD" id="cd06166">
    <property type="entry name" value="Sortase_D_2"/>
    <property type="match status" value="1"/>
</dbReference>
<dbReference type="SUPFAM" id="SSF63817">
    <property type="entry name" value="Sortase"/>
    <property type="match status" value="1"/>
</dbReference>
<accession>A0ABS4ILY1</accession>
<dbReference type="GO" id="GO:0016787">
    <property type="term" value="F:hydrolase activity"/>
    <property type="evidence" value="ECO:0007669"/>
    <property type="project" value="UniProtKB-KW"/>
</dbReference>
<keyword evidence="1 3" id="KW-0378">Hydrolase</keyword>